<dbReference type="EMBL" id="BBNU01000008">
    <property type="protein sequence ID" value="GAL79989.1"/>
    <property type="molecule type" value="Genomic_DNA"/>
</dbReference>
<sequence length="49" mass="5641">MNCAIYNSISKYSFYNFSFIGLGLFFSSMSFLAKKMENPMNKIPMPESI</sequence>
<dbReference type="AlphaFoldDB" id="A0A090WX73"/>
<protein>
    <submittedName>
        <fullName evidence="2">Uncharacterized protein</fullName>
    </submittedName>
</protein>
<dbReference type="Proteomes" id="UP000029643">
    <property type="component" value="Unassembled WGS sequence"/>
</dbReference>
<feature type="transmembrane region" description="Helical" evidence="1">
    <location>
        <begin position="12"/>
        <end position="33"/>
    </location>
</feature>
<keyword evidence="1" id="KW-0472">Membrane</keyword>
<keyword evidence="1" id="KW-1133">Transmembrane helix</keyword>
<evidence type="ECO:0000313" key="2">
    <source>
        <dbReference type="EMBL" id="GAL79989.1"/>
    </source>
</evidence>
<evidence type="ECO:0000256" key="1">
    <source>
        <dbReference type="SAM" id="Phobius"/>
    </source>
</evidence>
<accession>A0A090WX73</accession>
<keyword evidence="1" id="KW-0812">Transmembrane</keyword>
<reference evidence="2 3" key="1">
    <citation type="journal article" date="2014" name="Genome Announc.">
        <title>Draft Genome Sequences of Marine Flavobacterium Algibacter lectus Strains SS8 and NR4.</title>
        <authorList>
            <person name="Takatani N."/>
            <person name="Nakanishi M."/>
            <person name="Meirelles P."/>
            <person name="Mino S."/>
            <person name="Suda W."/>
            <person name="Oshima K."/>
            <person name="Hattori M."/>
            <person name="Ohkuma M."/>
            <person name="Hosokawa M."/>
            <person name="Miyashita K."/>
            <person name="Thompson F.L."/>
            <person name="Niwa A."/>
            <person name="Sawabe T."/>
            <person name="Sawabe T."/>
        </authorList>
    </citation>
    <scope>NUCLEOTIDE SEQUENCE [LARGE SCALE GENOMIC DNA]</scope>
    <source>
        <strain evidence="3">JCM19274</strain>
    </source>
</reference>
<name>A0A090WX73_9FLAO</name>
<organism evidence="2 3">
    <name type="scientific">Algibacter lectus</name>
    <dbReference type="NCBI Taxonomy" id="221126"/>
    <lineage>
        <taxon>Bacteria</taxon>
        <taxon>Pseudomonadati</taxon>
        <taxon>Bacteroidota</taxon>
        <taxon>Flavobacteriia</taxon>
        <taxon>Flavobacteriales</taxon>
        <taxon>Flavobacteriaceae</taxon>
        <taxon>Algibacter</taxon>
    </lineage>
</organism>
<comment type="caution">
    <text evidence="2">The sequence shown here is derived from an EMBL/GenBank/DDBJ whole genome shotgun (WGS) entry which is preliminary data.</text>
</comment>
<gene>
    <name evidence="2" type="ORF">JCM19274_2661</name>
</gene>
<proteinExistence type="predicted"/>
<evidence type="ECO:0000313" key="3">
    <source>
        <dbReference type="Proteomes" id="UP000029643"/>
    </source>
</evidence>